<keyword evidence="7 11" id="KW-0210">Decarboxylase</keyword>
<evidence type="ECO:0000256" key="2">
    <source>
        <dbReference type="ARBA" id="ARBA00005871"/>
    </source>
</evidence>
<reference evidence="13" key="1">
    <citation type="submission" date="2021-01" db="EMBL/GenBank/DDBJ databases">
        <authorList>
            <person name="Corre E."/>
            <person name="Pelletier E."/>
            <person name="Niang G."/>
            <person name="Scheremetjew M."/>
            <person name="Finn R."/>
            <person name="Kale V."/>
            <person name="Holt S."/>
            <person name="Cochrane G."/>
            <person name="Meng A."/>
            <person name="Brown T."/>
            <person name="Cohen L."/>
        </authorList>
    </citation>
    <scope>NUCLEOTIDE SEQUENCE</scope>
    <source>
        <strain evidence="13">NIES-2562</strain>
    </source>
</reference>
<evidence type="ECO:0000256" key="3">
    <source>
        <dbReference type="ARBA" id="ARBA00011245"/>
    </source>
</evidence>
<organism evidence="13">
    <name type="scientific">Palpitomonas bilix</name>
    <dbReference type="NCBI Taxonomy" id="652834"/>
    <lineage>
        <taxon>Eukaryota</taxon>
        <taxon>Eukaryota incertae sedis</taxon>
    </lineage>
</organism>
<comment type="pathway">
    <text evidence="1">Secondary metabolite metabolism; quinolate metabolism.</text>
</comment>
<dbReference type="GO" id="GO:0005829">
    <property type="term" value="C:cytosol"/>
    <property type="evidence" value="ECO:0007669"/>
    <property type="project" value="TreeGrafter"/>
</dbReference>
<dbReference type="GO" id="GO:0046872">
    <property type="term" value="F:metal ion binding"/>
    <property type="evidence" value="ECO:0007669"/>
    <property type="project" value="UniProtKB-KW"/>
</dbReference>
<protein>
    <recommendedName>
        <fullName evidence="5">2-amino-3-carboxymuconate-6-semialdehyde decarboxylase</fullName>
        <ecNumber evidence="4">4.1.1.45</ecNumber>
    </recommendedName>
    <alternativeName>
        <fullName evidence="10">Picolinate carboxylase</fullName>
    </alternativeName>
</protein>
<name>A0A7S3D5W6_9EUKA</name>
<dbReference type="EMBL" id="HBIB01015130">
    <property type="protein sequence ID" value="CAE0247553.1"/>
    <property type="molecule type" value="Transcribed_RNA"/>
</dbReference>
<dbReference type="InterPro" id="IPR032465">
    <property type="entry name" value="ACMSD"/>
</dbReference>
<keyword evidence="6" id="KW-0479">Metal-binding</keyword>
<feature type="domain" description="Amidohydrolase-related" evidence="12">
    <location>
        <begin position="7"/>
        <end position="335"/>
    </location>
</feature>
<dbReference type="GO" id="GO:0170033">
    <property type="term" value="P:L-amino acid metabolic process"/>
    <property type="evidence" value="ECO:0007669"/>
    <property type="project" value="UniProtKB-ARBA"/>
</dbReference>
<evidence type="ECO:0000256" key="6">
    <source>
        <dbReference type="ARBA" id="ARBA00022723"/>
    </source>
</evidence>
<evidence type="ECO:0000256" key="11">
    <source>
        <dbReference type="RuleBase" id="RU366045"/>
    </source>
</evidence>
<dbReference type="PANTHER" id="PTHR21240">
    <property type="entry name" value="2-AMINO-3-CARBOXYLMUCONATE-6-SEMIALDEHYDE DECARBOXYLASE"/>
    <property type="match status" value="1"/>
</dbReference>
<dbReference type="InterPro" id="IPR032466">
    <property type="entry name" value="Metal_Hydrolase"/>
</dbReference>
<evidence type="ECO:0000256" key="7">
    <source>
        <dbReference type="ARBA" id="ARBA00022793"/>
    </source>
</evidence>
<evidence type="ECO:0000313" key="13">
    <source>
        <dbReference type="EMBL" id="CAE0247552.1"/>
    </source>
</evidence>
<dbReference type="EMBL" id="HBIB01015129">
    <property type="protein sequence ID" value="CAE0247552.1"/>
    <property type="molecule type" value="Transcribed_RNA"/>
</dbReference>
<evidence type="ECO:0000256" key="5">
    <source>
        <dbReference type="ARBA" id="ARBA00021214"/>
    </source>
</evidence>
<evidence type="ECO:0000256" key="10">
    <source>
        <dbReference type="ARBA" id="ARBA00031120"/>
    </source>
</evidence>
<dbReference type="GO" id="GO:1901606">
    <property type="term" value="P:alpha-amino acid catabolic process"/>
    <property type="evidence" value="ECO:0007669"/>
    <property type="project" value="UniProtKB-ARBA"/>
</dbReference>
<dbReference type="InterPro" id="IPR006680">
    <property type="entry name" value="Amidohydro-rel"/>
</dbReference>
<evidence type="ECO:0000313" key="14">
    <source>
        <dbReference type="EMBL" id="CAE0247553.1"/>
    </source>
</evidence>
<evidence type="ECO:0000256" key="1">
    <source>
        <dbReference type="ARBA" id="ARBA00005079"/>
    </source>
</evidence>
<dbReference type="GO" id="GO:0001760">
    <property type="term" value="F:aminocarboxymuconate-semialdehyde decarboxylase activity"/>
    <property type="evidence" value="ECO:0007669"/>
    <property type="project" value="UniProtKB-EC"/>
</dbReference>
<evidence type="ECO:0000256" key="4">
    <source>
        <dbReference type="ARBA" id="ARBA00012365"/>
    </source>
</evidence>
<accession>A0A7S3D5W6</accession>
<dbReference type="GO" id="GO:0019748">
    <property type="term" value="P:secondary metabolic process"/>
    <property type="evidence" value="ECO:0007669"/>
    <property type="project" value="TreeGrafter"/>
</dbReference>
<keyword evidence="9 11" id="KW-0456">Lyase</keyword>
<dbReference type="PANTHER" id="PTHR21240:SF27">
    <property type="entry name" value="2-AMINO-3-CARBOXYMUCONATE-6-SEMIALDEHYDE DECARBOXYLASE"/>
    <property type="match status" value="1"/>
</dbReference>
<dbReference type="Gene3D" id="3.20.20.140">
    <property type="entry name" value="Metal-dependent hydrolases"/>
    <property type="match status" value="1"/>
</dbReference>
<dbReference type="Pfam" id="PF04909">
    <property type="entry name" value="Amidohydro_2"/>
    <property type="match status" value="1"/>
</dbReference>
<dbReference type="SUPFAM" id="SSF51556">
    <property type="entry name" value="Metallo-dependent hydrolases"/>
    <property type="match status" value="1"/>
</dbReference>
<dbReference type="AlphaFoldDB" id="A0A7S3D5W6"/>
<evidence type="ECO:0000259" key="12">
    <source>
        <dbReference type="Pfam" id="PF04909"/>
    </source>
</evidence>
<proteinExistence type="inferred from homology"/>
<comment type="similarity">
    <text evidence="2">Belongs to the metallo-dependent hydrolases superfamily. ACMSD family.</text>
</comment>
<comment type="subunit">
    <text evidence="3">Monomer.</text>
</comment>
<keyword evidence="8" id="KW-0862">Zinc</keyword>
<gene>
    <name evidence="13" type="ORF">PBIL07802_LOCUS9744</name>
    <name evidence="14" type="ORF">PBIL07802_LOCUS9745</name>
</gene>
<sequence length="342" mass="38880">MASDLVIDLHTHIMPENFPEFKEKFGYGGFIKLHHCGDGKTADMKKDDGKFFRRIECNCWSGEQRLKECDEHGVHVQVLSTIPVLFSYWAKPEDCLEVSQFLNDHIADVVKTNPKRFIGLGTIPLQAPDLAIKELRRCVNELGFAGVQIGSHVNDKTLDDADFFPIFEEAEKLGAAIFVHPWDMMGTNLMKKYWLPWLVGMPAETSLAICSFIFGGIFERLPNLRVCFAHGGGAFPFTIGRVEHGFNVRPDLCAVDNKVNPRDYLKKFYVDSLVHDDEALRFLVKTMGEDFVALGTDYPFPLGELQPGKLIKEMGDFDDELKKKLLADNALRFLNRKREEFV</sequence>
<evidence type="ECO:0000256" key="9">
    <source>
        <dbReference type="ARBA" id="ARBA00023239"/>
    </source>
</evidence>
<dbReference type="EC" id="4.1.1.45" evidence="4"/>
<dbReference type="GO" id="GO:0170039">
    <property type="term" value="P:proteinogenic amino acid metabolic process"/>
    <property type="evidence" value="ECO:0007669"/>
    <property type="project" value="UniProtKB-ARBA"/>
</dbReference>
<evidence type="ECO:0000256" key="8">
    <source>
        <dbReference type="ARBA" id="ARBA00022833"/>
    </source>
</evidence>
<dbReference type="GO" id="GO:0016787">
    <property type="term" value="F:hydrolase activity"/>
    <property type="evidence" value="ECO:0007669"/>
    <property type="project" value="InterPro"/>
</dbReference>
<dbReference type="FunFam" id="3.20.20.140:FF:000029">
    <property type="entry name" value="2-amino-3-carboxymuconate-6-semialdehyde decarboxylase"/>
    <property type="match status" value="1"/>
</dbReference>